<evidence type="ECO:0000313" key="1">
    <source>
        <dbReference type="EMBL" id="PNT74866.1"/>
    </source>
</evidence>
<organism evidence="1">
    <name type="scientific">Brachypodium distachyon</name>
    <name type="common">Purple false brome</name>
    <name type="synonym">Trachynia distachya</name>
    <dbReference type="NCBI Taxonomy" id="15368"/>
    <lineage>
        <taxon>Eukaryota</taxon>
        <taxon>Viridiplantae</taxon>
        <taxon>Streptophyta</taxon>
        <taxon>Embryophyta</taxon>
        <taxon>Tracheophyta</taxon>
        <taxon>Spermatophyta</taxon>
        <taxon>Magnoliopsida</taxon>
        <taxon>Liliopsida</taxon>
        <taxon>Poales</taxon>
        <taxon>Poaceae</taxon>
        <taxon>BOP clade</taxon>
        <taxon>Pooideae</taxon>
        <taxon>Stipodae</taxon>
        <taxon>Brachypodieae</taxon>
        <taxon>Brachypodium</taxon>
    </lineage>
</organism>
<dbReference type="Gramene" id="PNT74866">
    <property type="protein sequence ID" value="PNT74866"/>
    <property type="gene ID" value="BRADI_1g23301v3"/>
</dbReference>
<accession>A0A2K2DKR2</accession>
<dbReference type="EnsemblPlants" id="PNT74866">
    <property type="protein sequence ID" value="PNT74866"/>
    <property type="gene ID" value="BRADI_1g23301v3"/>
</dbReference>
<evidence type="ECO:0000313" key="3">
    <source>
        <dbReference type="Proteomes" id="UP000008810"/>
    </source>
</evidence>
<reference evidence="1" key="2">
    <citation type="submission" date="2017-06" db="EMBL/GenBank/DDBJ databases">
        <title>WGS assembly of Brachypodium distachyon.</title>
        <authorList>
            <consortium name="The International Brachypodium Initiative"/>
            <person name="Lucas S."/>
            <person name="Harmon-Smith M."/>
            <person name="Lail K."/>
            <person name="Tice H."/>
            <person name="Grimwood J."/>
            <person name="Bruce D."/>
            <person name="Barry K."/>
            <person name="Shu S."/>
            <person name="Lindquist E."/>
            <person name="Wang M."/>
            <person name="Pitluck S."/>
            <person name="Vogel J.P."/>
            <person name="Garvin D.F."/>
            <person name="Mockler T.C."/>
            <person name="Schmutz J."/>
            <person name="Rokhsar D."/>
            <person name="Bevan M.W."/>
        </authorList>
    </citation>
    <scope>NUCLEOTIDE SEQUENCE</scope>
    <source>
        <strain evidence="1">Bd21</strain>
    </source>
</reference>
<dbReference type="AlphaFoldDB" id="A0A2K2DKR2"/>
<keyword evidence="3" id="KW-1185">Reference proteome</keyword>
<proteinExistence type="predicted"/>
<gene>
    <name evidence="1" type="ORF">BRADI_1g23301v3</name>
</gene>
<dbReference type="EMBL" id="CM000880">
    <property type="protein sequence ID" value="PNT74866.1"/>
    <property type="molecule type" value="Genomic_DNA"/>
</dbReference>
<name>A0A2K2DKR2_BRADI</name>
<reference evidence="2" key="3">
    <citation type="submission" date="2018-08" db="UniProtKB">
        <authorList>
            <consortium name="EnsemblPlants"/>
        </authorList>
    </citation>
    <scope>IDENTIFICATION</scope>
    <source>
        <strain evidence="2">cv. Bd21</strain>
    </source>
</reference>
<dbReference type="Proteomes" id="UP000008810">
    <property type="component" value="Chromosome 1"/>
</dbReference>
<sequence>MLHVVSDYEIGKRNTHTFRCPTSFFTMRSSQLVSRPRVIPPLCPNNFLVSFGYTTDVVSVSTLLIWYSHRNLQCQGITSSKMNPRVTLGLSR</sequence>
<evidence type="ECO:0000313" key="2">
    <source>
        <dbReference type="EnsemblPlants" id="PNT74866"/>
    </source>
</evidence>
<protein>
    <submittedName>
        <fullName evidence="1 2">Uncharacterized protein</fullName>
    </submittedName>
</protein>
<dbReference type="InParanoid" id="A0A2K2DKR2"/>
<reference evidence="1 2" key="1">
    <citation type="journal article" date="2010" name="Nature">
        <title>Genome sequencing and analysis of the model grass Brachypodium distachyon.</title>
        <authorList>
            <consortium name="International Brachypodium Initiative"/>
        </authorList>
    </citation>
    <scope>NUCLEOTIDE SEQUENCE [LARGE SCALE GENOMIC DNA]</scope>
    <source>
        <strain evidence="1 2">Bd21</strain>
    </source>
</reference>